<dbReference type="PANTHER" id="PTHR12792:SF0">
    <property type="entry name" value="SEPARIN"/>
    <property type="match status" value="1"/>
</dbReference>
<dbReference type="GO" id="GO:0072686">
    <property type="term" value="C:mitotic spindle"/>
    <property type="evidence" value="ECO:0007669"/>
    <property type="project" value="TreeGrafter"/>
</dbReference>
<keyword evidence="4" id="KW-0159">Chromosome partition</keyword>
<dbReference type="GO" id="GO:0005634">
    <property type="term" value="C:nucleus"/>
    <property type="evidence" value="ECO:0007669"/>
    <property type="project" value="InterPro"/>
</dbReference>
<name>M8CFC9_AEGTA</name>
<dbReference type="GO" id="GO:0005737">
    <property type="term" value="C:cytoplasm"/>
    <property type="evidence" value="ECO:0007669"/>
    <property type="project" value="TreeGrafter"/>
</dbReference>
<evidence type="ECO:0000256" key="2">
    <source>
        <dbReference type="ARBA" id="ARBA00012489"/>
    </source>
</evidence>
<dbReference type="Pfam" id="PF25113">
    <property type="entry name" value="TPR_ESP1_2nd"/>
    <property type="match status" value="1"/>
</dbReference>
<dbReference type="EC" id="3.4.22.49" evidence="2"/>
<feature type="compositionally biased region" description="Basic residues" evidence="5">
    <location>
        <begin position="1210"/>
        <end position="1223"/>
    </location>
</feature>
<reference evidence="6" key="1">
    <citation type="submission" date="2015-06" db="UniProtKB">
        <authorList>
            <consortium name="EnsemblPlants"/>
        </authorList>
    </citation>
    <scope>IDENTIFICATION</scope>
</reference>
<comment type="catalytic activity">
    <reaction evidence="1">
        <text>All bonds known to be hydrolyzed by this endopeptidase have arginine in P1 and an acidic residue in P4. P6 is often occupied by an acidic residue or by a hydroxy-amino-acid residue, the phosphorylation of which enhances cleavage.</text>
        <dbReference type="EC" id="3.4.22.49"/>
    </reaction>
</comment>
<evidence type="ECO:0000256" key="1">
    <source>
        <dbReference type="ARBA" id="ARBA00000451"/>
    </source>
</evidence>
<dbReference type="Pfam" id="PF25110">
    <property type="entry name" value="TPR_ESP1"/>
    <property type="match status" value="1"/>
</dbReference>
<evidence type="ECO:0000256" key="3">
    <source>
        <dbReference type="ARBA" id="ARBA00022801"/>
    </source>
</evidence>
<dbReference type="Pfam" id="PF03568">
    <property type="entry name" value="Separin_C"/>
    <property type="match status" value="1"/>
</dbReference>
<evidence type="ECO:0000313" key="6">
    <source>
        <dbReference type="EnsemblPlants" id="EMT21871"/>
    </source>
</evidence>
<dbReference type="PANTHER" id="PTHR12792">
    <property type="entry name" value="EXTRA SPINDLE POLES 1-RELATED"/>
    <property type="match status" value="1"/>
</dbReference>
<organism evidence="6">
    <name type="scientific">Aegilops tauschii</name>
    <name type="common">Tausch's goatgrass</name>
    <name type="synonym">Aegilops squarrosa</name>
    <dbReference type="NCBI Taxonomy" id="37682"/>
    <lineage>
        <taxon>Eukaryota</taxon>
        <taxon>Viridiplantae</taxon>
        <taxon>Streptophyta</taxon>
        <taxon>Embryophyta</taxon>
        <taxon>Tracheophyta</taxon>
        <taxon>Spermatophyta</taxon>
        <taxon>Magnoliopsida</taxon>
        <taxon>Liliopsida</taxon>
        <taxon>Poales</taxon>
        <taxon>Poaceae</taxon>
        <taxon>BOP clade</taxon>
        <taxon>Pooideae</taxon>
        <taxon>Triticodae</taxon>
        <taxon>Triticeae</taxon>
        <taxon>Triticinae</taxon>
        <taxon>Aegilops</taxon>
    </lineage>
</organism>
<evidence type="ECO:0000256" key="4">
    <source>
        <dbReference type="ARBA" id="ARBA00022829"/>
    </source>
</evidence>
<dbReference type="GO" id="GO:0004197">
    <property type="term" value="F:cysteine-type endopeptidase activity"/>
    <property type="evidence" value="ECO:0007669"/>
    <property type="project" value="InterPro"/>
</dbReference>
<dbReference type="GO" id="GO:0051307">
    <property type="term" value="P:meiotic chromosome separation"/>
    <property type="evidence" value="ECO:0007669"/>
    <property type="project" value="TreeGrafter"/>
</dbReference>
<feature type="region of interest" description="Disordered" evidence="5">
    <location>
        <begin position="1176"/>
        <end position="1230"/>
    </location>
</feature>
<evidence type="ECO:0000256" key="5">
    <source>
        <dbReference type="SAM" id="MobiDB-lite"/>
    </source>
</evidence>
<dbReference type="InterPro" id="IPR056933">
    <property type="entry name" value="TPR_ESP1"/>
</dbReference>
<dbReference type="InterPro" id="IPR030397">
    <property type="entry name" value="SEPARIN_core_dom"/>
</dbReference>
<proteinExistence type="predicted"/>
<dbReference type="GO" id="GO:0006508">
    <property type="term" value="P:proteolysis"/>
    <property type="evidence" value="ECO:0007669"/>
    <property type="project" value="InterPro"/>
</dbReference>
<protein>
    <recommendedName>
        <fullName evidence="2">separase</fullName>
        <ecNumber evidence="2">3.4.22.49</ecNumber>
    </recommendedName>
</protein>
<sequence length="2016" mass="224752">MVLVMMLMEIGPPMMRGSLVITMALISPSWREVSPAELLRQRAKVLLPRFRLETRCFAPKPSLGECDRWRWWRGDKNMVGDNAWLSKRISLSKFKQFAFFAPSMPLSPFNNLCQAPPLSVVPESGVAPLLLEPGIAGEAGADPEVTTLAVELTVCLANCASKGKVKEDACYERVRNLVEQLRPWLRIPTEEASKKYVTLLVNALSRCAISLAAESSFFDADLVREFCVATLGECEKAQLIERLPIVARKICSSVDLSWGESTSLLLAVLESVLRVKAYLPKALNEFLEFIDYFSRSFLSNRDVNAGASKLFYGQGGFSSEISPPIASVLHLYATGLHFSRQQMGSEDQPSMSVDFLKNEKNLQTLNNALGTLERIFCVTDGKSSKHDNLGKYSSTLTDARHPNKKDSYSCSQSREHINFLAYLDSLEFVCKILLQPANAVWESFFKEKTVPTSGKMTCVLMALNQFIDSSLFAYSSCTKMSDEEKERLNKTLLRALVSAIKISFVTKEAIQKSLYSINCAISSTWIKLEDFKYLIPSIGNIGVTLYNIGHFEEAPKALELCCQATWAQIRLSYCRLSTRTEGHIIIEDLPKDTLKDIITDAFARIDKMVNTLHRCGSKVIRDIVVKSLSELLAHGDTSDYHKSYSVLIESWVKITLKDFANDQNMDSAPLLYHSLMGYPSPLPKKLIGSILEQELLKYGEMESRATMLCGNMQIRIIDILLNELYCSKEYYLDRSKVLVRKAHALRSSGVQNISRCLESLSEAISLLEANRGGKVIFDDARSAVGLWSKMGTSHHSSPGVIFQQPSETLVPLLCSLVDLLAMKQLWPVEFFSQPCEYSLGNQFGFNANVDGIVKVASSLVSEVPSNNQSTYLAGWLYYDLSERLLSRGQLLQAISYGREALQLRKKLLKKKFKFYLGKFVSKESECSGGQGFVSLEAWGPTMAEIWPDCTRPSSMRDSFLTPWNVLKCYLESILQVALMHELIGDGAEAEVLLRTGKEISCFQGLPIFAVVFTSALGQLYCKRQLWDAAEGELKHARDLLKENGEFISCETCRLTLEISVDVQAGDLFWNQFDKDLQKHSTCNLSRALGMYRSAMEKLNDTSLEFSAGSCCKLNTSCILGNKDCIAETKRGACNRGKKPLAAKDGVLPPCTPCFLFSQEPIDQYNELVGLKSERENLKNAESAPPLDVNVKKTSRTSSRLAKEQNAAAHSKTRTTRSSKRTAHVKSEKDLAELNSENDISGSDKLSTDALVCGKLSCSLDGVYCSRDDICNMFGCWNCLFVNSLNSESIENILQFRKDCIRRRHLVSLLLKTARALGAQGGKHGAHEVHSIYWQCISLLYFRSLPQERAEILCSMSFFLLKGFLSEQSRHSCCSFSSVQTADIVSWLLKAFVLSGESPSLLQEASVGTHLNCHYLASLQALPRKTDSKGLVGDFANKIDEVPKFLRFSSADMEHLEKHVSEFFNQLPDVPIVCISMLGGDFVNVLGEALLLPSLFPAWMLLSRFDSTNKPTTMLLPVDSISKEAHNEDSSIKELDNPTRASDKNWKCPWSCTIIDYVAPTFRKLLKDNFRSLSGAIDIPKDGQANTVRWWSDRMKLNNDLNEILENMEKLWLGPWKYLLLGHQSADQHSEAVLENLITGLESEFKLEANPALIKVILGGVASVDELKECVSQLVSYKAYFGRGGCCGRDRLRAFSCQIDAEALVPLEHLCNGVVNELSELVERTPVILVLDTDVQMLPWENLPVLRNQEMYRMPSVRSIFLALTRSTNHQKDASVIDPPFPVIDPFNAFYLLNPGGDLISTQEEFDQLFRNYEWKGNAGDAPTAEELVLALRNHDLFLYFGHGSGSQYVSGKEIEKLDNCAAALLMGCSSGTLHCKGAYAPQGAPLSYLFAGSPSVIANLWDVSDKDIDRFSKALLNSWLQENVTAAKNCSKCCPLTQEFESMTIAAKDNGWSRRKGSRARKQQQTVEMGGSSSCCNCGHRRIASHISEARRACRLPLMIGASPVCYGVPTIIRKK</sequence>
<keyword evidence="3" id="KW-0378">Hydrolase</keyword>
<accession>M8CFC9</accession>
<dbReference type="EnsemblPlants" id="EMT21871">
    <property type="protein sequence ID" value="EMT21871"/>
    <property type="gene ID" value="F775_23602"/>
</dbReference>
<dbReference type="PROSITE" id="PS51700">
    <property type="entry name" value="SEPARIN"/>
    <property type="match status" value="1"/>
</dbReference>
<dbReference type="InterPro" id="IPR056932">
    <property type="entry name" value="TPR_ESP1_2nd"/>
</dbReference>
<dbReference type="InterPro" id="IPR005314">
    <property type="entry name" value="Peptidase_C50"/>
</dbReference>